<accession>A0A2Z6IEK6</accession>
<sequence>MTESLGSGRPTNRALAQADMAAIMGRLSPDALRTLRAVAAMRHRPPEEVLREELEGYVADQIPAVDVEGIIRLMGARLYEIGYLVGSMKRFIRKHRS</sequence>
<evidence type="ECO:0000313" key="1">
    <source>
        <dbReference type="EMBL" id="BBF23146.1"/>
    </source>
</evidence>
<dbReference type="Proteomes" id="UP000271003">
    <property type="component" value="Chromosome"/>
</dbReference>
<organism evidence="1 2">
    <name type="scientific">Sutterella megalosphaeroides</name>
    <dbReference type="NCBI Taxonomy" id="2494234"/>
    <lineage>
        <taxon>Bacteria</taxon>
        <taxon>Pseudomonadati</taxon>
        <taxon>Pseudomonadota</taxon>
        <taxon>Betaproteobacteria</taxon>
        <taxon>Burkholderiales</taxon>
        <taxon>Sutterellaceae</taxon>
        <taxon>Sutterella</taxon>
    </lineage>
</organism>
<reference evidence="1 2" key="1">
    <citation type="journal article" date="2018" name="Int. J. Syst. Evol. Microbiol.">
        <title>Mesosutterella multiformis gen. nov., sp. nov., a member of the family Sutterellaceae and Sutterella megalosphaeroides sp. nov., isolated from human faeces.</title>
        <authorList>
            <person name="Sakamoto M."/>
            <person name="Ikeyama N."/>
            <person name="Kunihiro T."/>
            <person name="Iino T."/>
            <person name="Yuki M."/>
            <person name="Ohkuma M."/>
        </authorList>
    </citation>
    <scope>NUCLEOTIDE SEQUENCE [LARGE SCALE GENOMIC DNA]</scope>
    <source>
        <strain evidence="1 2">6FBBBH3</strain>
    </source>
</reference>
<gene>
    <name evidence="1" type="ORF">SUTMEG_10370</name>
</gene>
<keyword evidence="2" id="KW-1185">Reference proteome</keyword>
<dbReference type="EMBL" id="AP018786">
    <property type="protein sequence ID" value="BBF23146.1"/>
    <property type="molecule type" value="Genomic_DNA"/>
</dbReference>
<protein>
    <submittedName>
        <fullName evidence="1">Uncharacterized protein</fullName>
    </submittedName>
</protein>
<name>A0A2Z6IEK6_9BURK</name>
<dbReference type="AlphaFoldDB" id="A0A2Z6IEK6"/>
<dbReference type="RefSeq" id="WP_120176782.1">
    <property type="nucleotide sequence ID" value="NZ_AP018786.1"/>
</dbReference>
<dbReference type="OrthoDB" id="9156785at2"/>
<proteinExistence type="predicted"/>
<evidence type="ECO:0000313" key="2">
    <source>
        <dbReference type="Proteomes" id="UP000271003"/>
    </source>
</evidence>
<dbReference type="KEGG" id="sutt:SUTMEG_10370"/>